<name>A0A022PJC9_9GAMM</name>
<dbReference type="EMBL" id="JFGV01000033">
    <property type="protein sequence ID" value="EYU15038.1"/>
    <property type="molecule type" value="Genomic_DNA"/>
</dbReference>
<proteinExistence type="predicted"/>
<gene>
    <name evidence="1" type="ORF">BA1DRAFT_02403</name>
</gene>
<accession>A0A022PJC9</accession>
<dbReference type="AlphaFoldDB" id="A0A022PJC9"/>
<evidence type="ECO:0000313" key="1">
    <source>
        <dbReference type="EMBL" id="EYU15038.1"/>
    </source>
</evidence>
<sequence length="48" mass="5789">MEYLLPVHCVNRLFRYQENNCRRIVNYAVINWAITSSVQENVLFEDLN</sequence>
<dbReference type="Proteomes" id="UP000023464">
    <property type="component" value="Unassembled WGS sequence"/>
</dbReference>
<comment type="caution">
    <text evidence="1">The sequence shown here is derived from an EMBL/GenBank/DDBJ whole genome shotgun (WGS) entry which is preliminary data.</text>
</comment>
<protein>
    <submittedName>
        <fullName evidence="1">Uncharacterized protein</fullName>
    </submittedName>
</protein>
<keyword evidence="2" id="KW-1185">Reference proteome</keyword>
<reference evidence="1 2" key="1">
    <citation type="submission" date="2014-03" db="EMBL/GenBank/DDBJ databases">
        <title>Draft Genome of Photorhabdus luminescens BA1, an Egyptian Isolate.</title>
        <authorList>
            <person name="Ghazal S."/>
            <person name="Hurst S.G.IV."/>
            <person name="Morris K."/>
            <person name="Thomas K."/>
            <person name="Tisa L.S."/>
        </authorList>
    </citation>
    <scope>NUCLEOTIDE SEQUENCE [LARGE SCALE GENOMIC DNA]</scope>
    <source>
        <strain evidence="1 2">BA1</strain>
    </source>
</reference>
<organism evidence="1 2">
    <name type="scientific">Photorhabdus aegyptia</name>
    <dbReference type="NCBI Taxonomy" id="2805098"/>
    <lineage>
        <taxon>Bacteria</taxon>
        <taxon>Pseudomonadati</taxon>
        <taxon>Pseudomonadota</taxon>
        <taxon>Gammaproteobacteria</taxon>
        <taxon>Enterobacterales</taxon>
        <taxon>Morganellaceae</taxon>
        <taxon>Photorhabdus</taxon>
    </lineage>
</organism>
<evidence type="ECO:0000313" key="2">
    <source>
        <dbReference type="Proteomes" id="UP000023464"/>
    </source>
</evidence>
<dbReference type="RefSeq" id="WP_160170004.1">
    <property type="nucleotide sequence ID" value="NZ_CAWLTM010000082.1"/>
</dbReference>
<dbReference type="PATRIC" id="fig|1393736.3.peg.2449"/>